<dbReference type="Proteomes" id="UP000019681">
    <property type="component" value="Unassembled WGS sequence"/>
</dbReference>
<dbReference type="RefSeq" id="WP_011838213.1">
    <property type="nucleotide sequence ID" value="NZ_AZQP01000053.1"/>
</dbReference>
<dbReference type="GeneID" id="35805142"/>
<sequence>MELNMSINEILKNKSIKVIEVPKWGTFLRKQWENVFANHLSHNEKKEIFMYDDDGFCGYLWHVFSFEKRVCLKEQEAETAFNNERKNSCYIFYQHTDDVFIVEEAANLNANDLLNEFDVYVVDKEFNWTYVKTHETGWCGPYFSYRDTKA</sequence>
<protein>
    <submittedName>
        <fullName evidence="1">ATP synthase F1 subunit delta</fullName>
    </submittedName>
</protein>
<organism evidence="1 2">
    <name type="scientific">Fervidicella metallireducens AeB</name>
    <dbReference type="NCBI Taxonomy" id="1403537"/>
    <lineage>
        <taxon>Bacteria</taxon>
        <taxon>Bacillati</taxon>
        <taxon>Bacillota</taxon>
        <taxon>Clostridia</taxon>
        <taxon>Eubacteriales</taxon>
        <taxon>Clostridiaceae</taxon>
        <taxon>Fervidicella</taxon>
    </lineage>
</organism>
<dbReference type="InterPro" id="IPR025454">
    <property type="entry name" value="DUF4275"/>
</dbReference>
<evidence type="ECO:0000313" key="2">
    <source>
        <dbReference type="Proteomes" id="UP000019681"/>
    </source>
</evidence>
<dbReference type="EMBL" id="AZQP01000053">
    <property type="protein sequence ID" value="EYE87497.1"/>
    <property type="molecule type" value="Genomic_DNA"/>
</dbReference>
<comment type="caution">
    <text evidence="1">The sequence shown here is derived from an EMBL/GenBank/DDBJ whole genome shotgun (WGS) entry which is preliminary data.</text>
</comment>
<dbReference type="Pfam" id="PF14101">
    <property type="entry name" value="DUF4275"/>
    <property type="match status" value="1"/>
</dbReference>
<name>A0A017RS89_9CLOT</name>
<evidence type="ECO:0000313" key="1">
    <source>
        <dbReference type="EMBL" id="EYE87497.1"/>
    </source>
</evidence>
<dbReference type="AlphaFoldDB" id="A0A017RS89"/>
<accession>A0A017RS89</accession>
<gene>
    <name evidence="1" type="ORF">Q428_13045</name>
</gene>
<keyword evidence="2" id="KW-1185">Reference proteome</keyword>
<dbReference type="STRING" id="1403537.Q428_13045"/>
<reference evidence="1 2" key="1">
    <citation type="journal article" date="2014" name="Genome Announc.">
        <title>Draft Genome Sequence of Fervidicella metallireducens Strain AeBT, an Iron-Reducing Thermoanaerobe from the Great Artesian Basin.</title>
        <authorList>
            <person name="Patel B.K."/>
        </authorList>
    </citation>
    <scope>NUCLEOTIDE SEQUENCE [LARGE SCALE GENOMIC DNA]</scope>
    <source>
        <strain evidence="1 2">AeB</strain>
    </source>
</reference>
<proteinExistence type="predicted"/>